<evidence type="ECO:0000256" key="1">
    <source>
        <dbReference type="SAM" id="MobiDB-lite"/>
    </source>
</evidence>
<dbReference type="EMBL" id="CAGKOT010000051">
    <property type="protein sequence ID" value="CAB5384452.1"/>
    <property type="molecule type" value="Genomic_DNA"/>
</dbReference>
<name>A0A915ZPE3_9GLOM</name>
<organism evidence="2 3">
    <name type="scientific">Rhizophagus irregularis</name>
    <dbReference type="NCBI Taxonomy" id="588596"/>
    <lineage>
        <taxon>Eukaryota</taxon>
        <taxon>Fungi</taxon>
        <taxon>Fungi incertae sedis</taxon>
        <taxon>Mucoromycota</taxon>
        <taxon>Glomeromycotina</taxon>
        <taxon>Glomeromycetes</taxon>
        <taxon>Glomerales</taxon>
        <taxon>Glomeraceae</taxon>
        <taxon>Rhizophagus</taxon>
    </lineage>
</organism>
<proteinExistence type="predicted"/>
<accession>A0A915ZPE3</accession>
<dbReference type="Proteomes" id="UP000684084">
    <property type="component" value="Unassembled WGS sequence"/>
</dbReference>
<evidence type="ECO:0000313" key="3">
    <source>
        <dbReference type="Proteomes" id="UP000684084"/>
    </source>
</evidence>
<reference evidence="2" key="1">
    <citation type="submission" date="2020-05" db="EMBL/GenBank/DDBJ databases">
        <authorList>
            <person name="Rincon C."/>
            <person name="Sanders R I."/>
            <person name="Robbins C."/>
            <person name="Chaturvedi A."/>
        </authorList>
    </citation>
    <scope>NUCLEOTIDE SEQUENCE</scope>
    <source>
        <strain evidence="2">CHB12</strain>
    </source>
</reference>
<comment type="caution">
    <text evidence="2">The sequence shown here is derived from an EMBL/GenBank/DDBJ whole genome shotgun (WGS) entry which is preliminary data.</text>
</comment>
<dbReference type="AlphaFoldDB" id="A0A915ZPE3"/>
<evidence type="ECO:0000313" key="2">
    <source>
        <dbReference type="EMBL" id="CAB5384452.1"/>
    </source>
</evidence>
<gene>
    <name evidence="2" type="ORF">CHRIB12_LOCUS18873</name>
</gene>
<feature type="region of interest" description="Disordered" evidence="1">
    <location>
        <begin position="34"/>
        <end position="60"/>
    </location>
</feature>
<protein>
    <submittedName>
        <fullName evidence="2">Uncharacterized protein</fullName>
    </submittedName>
</protein>
<sequence length="112" mass="12968">MISYYFKRYEFARSVSDSGNNQHPFISASYNLQDTPVSSHEKQESSTTPSENVSQSPYFQSQPTVNNLCVQPDSSANLKTQPVHPTVFFFRPPNDYYYLQGNLKRYRCILIK</sequence>
<feature type="compositionally biased region" description="Polar residues" evidence="1">
    <location>
        <begin position="45"/>
        <end position="60"/>
    </location>
</feature>